<evidence type="ECO:0000313" key="1">
    <source>
        <dbReference type="EMBL" id="MCH7407952.1"/>
    </source>
</evidence>
<sequence>MSKLKLPFILFSLIALFTSCSRSEDKQFEIIPGSYIIVDSVLIDDSKFSISYKKNTKVYNDSILGFGDGTFASINLFHTKKGDFLMNFEMDSIDSFIIPKKRYSDFAVDGERFYLLNHLLSKIYVFDLNKKYLRTIDLKFENELLKPYYDVLFEVKEDEIFIITEYSGGTLSDNFKKSHLVTVFDLEGNFILSFGNYPKPYTEGKLVLSGNENIILKDESVYILNVAGVPILK</sequence>
<proteinExistence type="predicted"/>
<evidence type="ECO:0008006" key="3">
    <source>
        <dbReference type="Google" id="ProtNLM"/>
    </source>
</evidence>
<accession>A0ABS9UUV9</accession>
<dbReference type="Proteomes" id="UP001165489">
    <property type="component" value="Unassembled WGS sequence"/>
</dbReference>
<reference evidence="1" key="1">
    <citation type="submission" date="2022-03" db="EMBL/GenBank/DDBJ databases">
        <title>De novo assembled genomes of Belliella spp. (Cyclobacteriaceae) strains.</title>
        <authorList>
            <person name="Szabo A."/>
            <person name="Korponai K."/>
            <person name="Felfoldi T."/>
        </authorList>
    </citation>
    <scope>NUCLEOTIDE SEQUENCE</scope>
    <source>
        <strain evidence="1">DSM 111904</strain>
    </source>
</reference>
<protein>
    <recommendedName>
        <fullName evidence="3">LVIVD repeat-containing protein</fullName>
    </recommendedName>
</protein>
<dbReference type="PROSITE" id="PS51257">
    <property type="entry name" value="PROKAR_LIPOPROTEIN"/>
    <property type="match status" value="1"/>
</dbReference>
<dbReference type="EMBL" id="JAKZGP010000001">
    <property type="protein sequence ID" value="MCH7407952.1"/>
    <property type="molecule type" value="Genomic_DNA"/>
</dbReference>
<comment type="caution">
    <text evidence="1">The sequence shown here is derived from an EMBL/GenBank/DDBJ whole genome shotgun (WGS) entry which is preliminary data.</text>
</comment>
<keyword evidence="2" id="KW-1185">Reference proteome</keyword>
<dbReference type="Gene3D" id="2.120.10.30">
    <property type="entry name" value="TolB, C-terminal domain"/>
    <property type="match status" value="1"/>
</dbReference>
<name>A0ABS9UUV9_9BACT</name>
<organism evidence="1 2">
    <name type="scientific">Belliella filtrata</name>
    <dbReference type="NCBI Taxonomy" id="2923435"/>
    <lineage>
        <taxon>Bacteria</taxon>
        <taxon>Pseudomonadati</taxon>
        <taxon>Bacteroidota</taxon>
        <taxon>Cytophagia</taxon>
        <taxon>Cytophagales</taxon>
        <taxon>Cyclobacteriaceae</taxon>
        <taxon>Belliella</taxon>
    </lineage>
</organism>
<dbReference type="RefSeq" id="WP_241345889.1">
    <property type="nucleotide sequence ID" value="NZ_JAKZGP010000001.1"/>
</dbReference>
<gene>
    <name evidence="1" type="ORF">MM239_00975</name>
</gene>
<dbReference type="InterPro" id="IPR011042">
    <property type="entry name" value="6-blade_b-propeller_TolB-like"/>
</dbReference>
<evidence type="ECO:0000313" key="2">
    <source>
        <dbReference type="Proteomes" id="UP001165489"/>
    </source>
</evidence>
<dbReference type="SUPFAM" id="SSF63825">
    <property type="entry name" value="YWTD domain"/>
    <property type="match status" value="1"/>
</dbReference>